<dbReference type="PANTHER" id="PTHR34861:SF10">
    <property type="entry name" value="CYCLASE"/>
    <property type="match status" value="1"/>
</dbReference>
<dbReference type="InterPro" id="IPR007325">
    <property type="entry name" value="KFase/CYL"/>
</dbReference>
<dbReference type="OrthoDB" id="5396at2759"/>
<dbReference type="GO" id="GO:0004061">
    <property type="term" value="F:arylformamidase activity"/>
    <property type="evidence" value="ECO:0007669"/>
    <property type="project" value="InterPro"/>
</dbReference>
<dbReference type="Proteomes" id="UP000754883">
    <property type="component" value="Unassembled WGS sequence"/>
</dbReference>
<dbReference type="GO" id="GO:0019441">
    <property type="term" value="P:L-tryptophan catabolic process to kynurenine"/>
    <property type="evidence" value="ECO:0007669"/>
    <property type="project" value="InterPro"/>
</dbReference>
<keyword evidence="3" id="KW-1185">Reference proteome</keyword>
<dbReference type="Pfam" id="PF04199">
    <property type="entry name" value="Cyclase"/>
    <property type="match status" value="1"/>
</dbReference>
<comment type="caution">
    <text evidence="2">The sequence shown here is derived from an EMBL/GenBank/DDBJ whole genome shotgun (WGS) entry which is preliminary data.</text>
</comment>
<reference evidence="2 3" key="2">
    <citation type="submission" date="2021-10" db="EMBL/GenBank/DDBJ databases">
        <authorList>
            <person name="Piombo E."/>
        </authorList>
    </citation>
    <scope>NUCLEOTIDE SEQUENCE [LARGE SCALE GENOMIC DNA]</scope>
</reference>
<dbReference type="AlphaFoldDB" id="A0A9N9Y7L7"/>
<evidence type="ECO:0000313" key="3">
    <source>
        <dbReference type="Proteomes" id="UP000754883"/>
    </source>
</evidence>
<proteinExistence type="inferred from homology"/>
<protein>
    <recommendedName>
        <fullName evidence="4">Cyclase</fullName>
    </recommendedName>
</protein>
<dbReference type="Gene3D" id="3.50.30.50">
    <property type="entry name" value="Putative cyclase"/>
    <property type="match status" value="1"/>
</dbReference>
<sequence length="342" mass="38424">MATESYHFPEFDLLPEVDGQPQGCLWGFFDQGLRRDELGTLNLLTASAVVKARDEIRCGTHVQLDWNLEGLRFPGCGRIGLTHRVVDLRSEGLVALDDEIHFNTQNSSQWDSLKHWAVQSKGIFYNNLSFQEAQDTPRNGFHSISTDQLTPLEIPVAYIYTDVCQKGGIVGRGVLADWVRWWELTRPEIPLPQVNSPHAIPISEIEEVLNYQNTTPRQGDILFLRTGYIRWYNQADETSVMQEAGGNIGLESNMDSVRWLYSKHFAAVAADNLAFEAEPAPGGNMLHDWLLGYWGTPIGELFDLEGLSQECERQKRWSFFLTSAPLNVTGGVASPPNAIAIF</sequence>
<name>A0A9N9Y7L7_9HYPO</name>
<evidence type="ECO:0008006" key="4">
    <source>
        <dbReference type="Google" id="ProtNLM"/>
    </source>
</evidence>
<dbReference type="InterPro" id="IPR037175">
    <property type="entry name" value="KFase_sf"/>
</dbReference>
<organism evidence="2 3">
    <name type="scientific">Clonostachys byssicola</name>
    <dbReference type="NCBI Taxonomy" id="160290"/>
    <lineage>
        <taxon>Eukaryota</taxon>
        <taxon>Fungi</taxon>
        <taxon>Dikarya</taxon>
        <taxon>Ascomycota</taxon>
        <taxon>Pezizomycotina</taxon>
        <taxon>Sordariomycetes</taxon>
        <taxon>Hypocreomycetidae</taxon>
        <taxon>Hypocreales</taxon>
        <taxon>Bionectriaceae</taxon>
        <taxon>Clonostachys</taxon>
    </lineage>
</organism>
<evidence type="ECO:0000256" key="1">
    <source>
        <dbReference type="ARBA" id="ARBA00007865"/>
    </source>
</evidence>
<dbReference type="PANTHER" id="PTHR34861">
    <property type="match status" value="1"/>
</dbReference>
<reference evidence="3" key="1">
    <citation type="submission" date="2019-06" db="EMBL/GenBank/DDBJ databases">
        <authorList>
            <person name="Broberg M."/>
        </authorList>
    </citation>
    <scope>NUCLEOTIDE SEQUENCE [LARGE SCALE GENOMIC DNA]</scope>
</reference>
<evidence type="ECO:0000313" key="2">
    <source>
        <dbReference type="EMBL" id="CAG9993040.1"/>
    </source>
</evidence>
<accession>A0A9N9Y7L7</accession>
<gene>
    <name evidence="2" type="ORF">CBYS24578_00016882</name>
</gene>
<dbReference type="EMBL" id="CABFNO020001508">
    <property type="protein sequence ID" value="CAG9993040.1"/>
    <property type="molecule type" value="Genomic_DNA"/>
</dbReference>
<dbReference type="SUPFAM" id="SSF102198">
    <property type="entry name" value="Putative cyclase"/>
    <property type="match status" value="1"/>
</dbReference>
<comment type="similarity">
    <text evidence="1">Belongs to the Cyclase 1 superfamily.</text>
</comment>